<comment type="caution">
    <text evidence="2">The sequence shown here is derived from an EMBL/GenBank/DDBJ whole genome shotgun (WGS) entry which is preliminary data.</text>
</comment>
<dbReference type="RefSeq" id="WP_194935853.1">
    <property type="nucleotide sequence ID" value="NZ_JACOPX010000016.1"/>
</dbReference>
<dbReference type="Proteomes" id="UP000722111">
    <property type="component" value="Unassembled WGS sequence"/>
</dbReference>
<gene>
    <name evidence="2" type="ORF">H8F23_22820</name>
</gene>
<keyword evidence="3" id="KW-1185">Reference proteome</keyword>
<accession>A0ABS0BRT5</accession>
<evidence type="ECO:0000313" key="2">
    <source>
        <dbReference type="EMBL" id="MBF6036093.1"/>
    </source>
</evidence>
<dbReference type="EMBL" id="JACOPX010000016">
    <property type="protein sequence ID" value="MBF6036093.1"/>
    <property type="molecule type" value="Genomic_DNA"/>
</dbReference>
<organism evidence="2 3">
    <name type="scientific">Pseudomonas neuropathica</name>
    <dbReference type="NCBI Taxonomy" id="2730425"/>
    <lineage>
        <taxon>Bacteria</taxon>
        <taxon>Pseudomonadati</taxon>
        <taxon>Pseudomonadota</taxon>
        <taxon>Gammaproteobacteria</taxon>
        <taxon>Pseudomonadales</taxon>
        <taxon>Pseudomonadaceae</taxon>
        <taxon>Pseudomonas</taxon>
    </lineage>
</organism>
<feature type="transmembrane region" description="Helical" evidence="1">
    <location>
        <begin position="55"/>
        <end position="81"/>
    </location>
</feature>
<protein>
    <submittedName>
        <fullName evidence="2">Uncharacterized protein</fullName>
    </submittedName>
</protein>
<evidence type="ECO:0000256" key="1">
    <source>
        <dbReference type="SAM" id="Phobius"/>
    </source>
</evidence>
<name>A0ABS0BRT5_9PSED</name>
<reference evidence="2 3" key="1">
    <citation type="submission" date="2020-08" db="EMBL/GenBank/DDBJ databases">
        <title>Description of novel Pseudomonas species.</title>
        <authorList>
            <person name="Duman M."/>
            <person name="Mulet M."/>
            <person name="Altun S."/>
            <person name="Saticioglu I.B."/>
            <person name="Lalucat J."/>
            <person name="Garcia-Valdes E."/>
        </authorList>
    </citation>
    <scope>NUCLEOTIDE SEQUENCE [LARGE SCALE GENOMIC DNA]</scope>
    <source>
        <strain evidence="2 3">P155</strain>
    </source>
</reference>
<keyword evidence="1" id="KW-1133">Transmembrane helix</keyword>
<keyword evidence="1" id="KW-0472">Membrane</keyword>
<evidence type="ECO:0000313" key="3">
    <source>
        <dbReference type="Proteomes" id="UP000722111"/>
    </source>
</evidence>
<sequence length="129" mass="14348">MTNDDEFWFVLIFGGLFFGLVFISAVGQAYLYFFKRQRILSHLDNSLGVLKRKSFLSGGVFGAFFVFACLGSCLVLPSWAIKGGSLDEDDYLNFPLGLLRAIRFFYLAALGGGVALIVFLIGCKYMGWI</sequence>
<keyword evidence="1" id="KW-0812">Transmembrane</keyword>
<proteinExistence type="predicted"/>
<feature type="transmembrane region" description="Helical" evidence="1">
    <location>
        <begin position="6"/>
        <end position="34"/>
    </location>
</feature>
<feature type="transmembrane region" description="Helical" evidence="1">
    <location>
        <begin position="101"/>
        <end position="123"/>
    </location>
</feature>